<dbReference type="InterPro" id="IPR012334">
    <property type="entry name" value="Pectin_lyas_fold"/>
</dbReference>
<organism evidence="9 10">
    <name type="scientific">Porites lobata</name>
    <dbReference type="NCBI Taxonomy" id="104759"/>
    <lineage>
        <taxon>Eukaryota</taxon>
        <taxon>Metazoa</taxon>
        <taxon>Cnidaria</taxon>
        <taxon>Anthozoa</taxon>
        <taxon>Hexacorallia</taxon>
        <taxon>Scleractinia</taxon>
        <taxon>Fungiina</taxon>
        <taxon>Poritidae</taxon>
        <taxon>Porites</taxon>
    </lineage>
</organism>
<dbReference type="SUPFAM" id="SSF48452">
    <property type="entry name" value="TPR-like"/>
    <property type="match status" value="1"/>
</dbReference>
<proteinExistence type="predicted"/>
<accession>A0ABN8P3T0</accession>
<keyword evidence="1" id="KW-0479">Metal-binding</keyword>
<gene>
    <name evidence="9" type="ORF">PLOB_00035098</name>
</gene>
<dbReference type="Proteomes" id="UP001159405">
    <property type="component" value="Unassembled WGS sequence"/>
</dbReference>
<protein>
    <recommendedName>
        <fullName evidence="8">MYND-type domain-containing protein</fullName>
    </recommendedName>
</protein>
<evidence type="ECO:0000259" key="8">
    <source>
        <dbReference type="PROSITE" id="PS50865"/>
    </source>
</evidence>
<keyword evidence="3 6" id="KW-0863">Zinc-finger</keyword>
<dbReference type="Gene3D" id="6.10.140.2220">
    <property type="match status" value="1"/>
</dbReference>
<feature type="compositionally biased region" description="Basic and acidic residues" evidence="7">
    <location>
        <begin position="16"/>
        <end position="25"/>
    </location>
</feature>
<sequence length="732" mass="81852">MNTTDKQPKEGLGTTKEPDIEDFKTTENQTKGTVAALKGNGHFEEGRFKEAVKLYTEALEASKEVQNPDPRLLINRATALLRLENYEECLQDSDEYIHMLPNCWKGHIRKALALKGLKKALLSACSAAIAYYHDADRCRRYEAFHNAFKDTENIWAAIGSSESLRNTLTRNDNPFAKKKILLLQGAKYEVSQVPRLKLYTSLVALTKDQPAMFRTELLYISSNCCFENINFETKDGVLVPPGVKAEFDRCKFHCASSEKPAIQVGGTASFVKCEISNSKGGGIIVGGGPNALASFKKCRVFGNGATPRYSSGIRVYENGTAVVQDCVIYGNSEGIHIYGSPQYVLPKEVKVTGCEIYDNKFEGIIVVGAPNALASSVTIQENKIYQNGGYGVRVSLCVNDLLFQRNIVFENAWWGIWVQCNSGGKYKGNQICNNKMGGLRAGKQSPEKIACVIENNVIHDNGGPAFHEELRYFEGYAFPVQLQDTIERQYVEKHMKLFGFREGVELPMGSDVPLPVMVTASFKSNNQCFQNGIERDQSKQSTCQSKCSFCFRLDVELEFCDHCGVTMYCGKECQALHWKRHKYVCQAAGQRNFIDVCIPIDQPPPIHSRVSSLHPGLESTNPTSPSPPPKDGGRFIVKLQTHDGCVNAQTFDSKGYTSNDFDPQKATVIVYDQSRSVEFEISDRPKIYYIILEYGILGASLYLSKKLYCWAAFKDDETLRIFTRDFPAVQNW</sequence>
<keyword evidence="4" id="KW-0802">TPR repeat</keyword>
<evidence type="ECO:0000256" key="5">
    <source>
        <dbReference type="ARBA" id="ARBA00022833"/>
    </source>
</evidence>
<evidence type="ECO:0000256" key="6">
    <source>
        <dbReference type="PROSITE-ProRule" id="PRU00134"/>
    </source>
</evidence>
<dbReference type="InterPro" id="IPR039448">
    <property type="entry name" value="Beta_helix"/>
</dbReference>
<dbReference type="Pfam" id="PF13229">
    <property type="entry name" value="Beta_helix"/>
    <property type="match status" value="1"/>
</dbReference>
<dbReference type="SMART" id="SM00028">
    <property type="entry name" value="TPR"/>
    <property type="match status" value="2"/>
</dbReference>
<dbReference type="Gene3D" id="2.160.20.10">
    <property type="entry name" value="Single-stranded right-handed beta-helix, Pectin lyase-like"/>
    <property type="match status" value="2"/>
</dbReference>
<feature type="region of interest" description="Disordered" evidence="7">
    <location>
        <begin position="609"/>
        <end position="633"/>
    </location>
</feature>
<evidence type="ECO:0000313" key="9">
    <source>
        <dbReference type="EMBL" id="CAH3131346.1"/>
    </source>
</evidence>
<evidence type="ECO:0000256" key="4">
    <source>
        <dbReference type="ARBA" id="ARBA00022803"/>
    </source>
</evidence>
<name>A0ABN8P3T0_9CNID</name>
<dbReference type="Pfam" id="PF01753">
    <property type="entry name" value="zf-MYND"/>
    <property type="match status" value="1"/>
</dbReference>
<dbReference type="InterPro" id="IPR002893">
    <property type="entry name" value="Znf_MYND"/>
</dbReference>
<dbReference type="InterPro" id="IPR019734">
    <property type="entry name" value="TPR_rpt"/>
</dbReference>
<evidence type="ECO:0000256" key="2">
    <source>
        <dbReference type="ARBA" id="ARBA00022737"/>
    </source>
</evidence>
<dbReference type="InterPro" id="IPR011990">
    <property type="entry name" value="TPR-like_helical_dom_sf"/>
</dbReference>
<evidence type="ECO:0000256" key="3">
    <source>
        <dbReference type="ARBA" id="ARBA00022771"/>
    </source>
</evidence>
<dbReference type="SUPFAM" id="SSF144232">
    <property type="entry name" value="HIT/MYND zinc finger-like"/>
    <property type="match status" value="1"/>
</dbReference>
<dbReference type="InterPro" id="IPR006626">
    <property type="entry name" value="PbH1"/>
</dbReference>
<dbReference type="PANTHER" id="PTHR22904:SF523">
    <property type="entry name" value="STRESS-INDUCED-PHOSPHOPROTEIN 1"/>
    <property type="match status" value="1"/>
</dbReference>
<reference evidence="9 10" key="1">
    <citation type="submission" date="2022-05" db="EMBL/GenBank/DDBJ databases">
        <authorList>
            <consortium name="Genoscope - CEA"/>
            <person name="William W."/>
        </authorList>
    </citation>
    <scope>NUCLEOTIDE SEQUENCE [LARGE SCALE GENOMIC DNA]</scope>
</reference>
<dbReference type="SUPFAM" id="SSF51126">
    <property type="entry name" value="Pectin lyase-like"/>
    <property type="match status" value="1"/>
</dbReference>
<comment type="caution">
    <text evidence="9">The sequence shown here is derived from an EMBL/GenBank/DDBJ whole genome shotgun (WGS) entry which is preliminary data.</text>
</comment>
<feature type="region of interest" description="Disordered" evidence="7">
    <location>
        <begin position="1"/>
        <end position="28"/>
    </location>
</feature>
<dbReference type="Gene3D" id="1.25.40.10">
    <property type="entry name" value="Tetratricopeptide repeat domain"/>
    <property type="match status" value="1"/>
</dbReference>
<evidence type="ECO:0000256" key="1">
    <source>
        <dbReference type="ARBA" id="ARBA00022723"/>
    </source>
</evidence>
<evidence type="ECO:0000313" key="10">
    <source>
        <dbReference type="Proteomes" id="UP001159405"/>
    </source>
</evidence>
<keyword evidence="5" id="KW-0862">Zinc</keyword>
<dbReference type="PANTHER" id="PTHR22904">
    <property type="entry name" value="TPR REPEAT CONTAINING PROTEIN"/>
    <property type="match status" value="1"/>
</dbReference>
<dbReference type="InterPro" id="IPR011050">
    <property type="entry name" value="Pectin_lyase_fold/virulence"/>
</dbReference>
<feature type="domain" description="MYND-type" evidence="8">
    <location>
        <begin position="547"/>
        <end position="585"/>
    </location>
</feature>
<dbReference type="EMBL" id="CALNXK010000049">
    <property type="protein sequence ID" value="CAH3131346.1"/>
    <property type="molecule type" value="Genomic_DNA"/>
</dbReference>
<dbReference type="PROSITE" id="PS50865">
    <property type="entry name" value="ZF_MYND_2"/>
    <property type="match status" value="1"/>
</dbReference>
<keyword evidence="10" id="KW-1185">Reference proteome</keyword>
<dbReference type="SMART" id="SM00710">
    <property type="entry name" value="PbH1"/>
    <property type="match status" value="7"/>
</dbReference>
<keyword evidence="2" id="KW-0677">Repeat</keyword>
<evidence type="ECO:0000256" key="7">
    <source>
        <dbReference type="SAM" id="MobiDB-lite"/>
    </source>
</evidence>